<protein>
    <submittedName>
        <fullName evidence="6">Cyclopropane-fatty-acyl-phospholipid synthase family protein</fullName>
    </submittedName>
</protein>
<evidence type="ECO:0000256" key="3">
    <source>
        <dbReference type="ARBA" id="ARBA00022679"/>
    </source>
</evidence>
<evidence type="ECO:0000256" key="5">
    <source>
        <dbReference type="ARBA" id="ARBA00023098"/>
    </source>
</evidence>
<name>A0ABP8BX92_9ACTN</name>
<gene>
    <name evidence="6" type="ORF">GCM10022254_17640</name>
</gene>
<keyword evidence="4" id="KW-0949">S-adenosyl-L-methionine</keyword>
<keyword evidence="2" id="KW-0489">Methyltransferase</keyword>
<keyword evidence="3" id="KW-0808">Transferase</keyword>
<keyword evidence="7" id="KW-1185">Reference proteome</keyword>
<evidence type="ECO:0000256" key="4">
    <source>
        <dbReference type="ARBA" id="ARBA00022691"/>
    </source>
</evidence>
<dbReference type="PANTHER" id="PTHR43667:SF2">
    <property type="entry name" value="FATTY ACID C-METHYL TRANSFERASE"/>
    <property type="match status" value="1"/>
</dbReference>
<proteinExistence type="inferred from homology"/>
<dbReference type="PANTHER" id="PTHR43667">
    <property type="entry name" value="CYCLOPROPANE-FATTY-ACYL-PHOSPHOLIPID SYNTHASE"/>
    <property type="match status" value="1"/>
</dbReference>
<dbReference type="Gene3D" id="3.40.50.150">
    <property type="entry name" value="Vaccinia Virus protein VP39"/>
    <property type="match status" value="1"/>
</dbReference>
<organism evidence="6 7">
    <name type="scientific">Actinomadura meridiana</name>
    <dbReference type="NCBI Taxonomy" id="559626"/>
    <lineage>
        <taxon>Bacteria</taxon>
        <taxon>Bacillati</taxon>
        <taxon>Actinomycetota</taxon>
        <taxon>Actinomycetes</taxon>
        <taxon>Streptosporangiales</taxon>
        <taxon>Thermomonosporaceae</taxon>
        <taxon>Actinomadura</taxon>
    </lineage>
</organism>
<comment type="similarity">
    <text evidence="1">Belongs to the CFA/CMAS family.</text>
</comment>
<evidence type="ECO:0000313" key="7">
    <source>
        <dbReference type="Proteomes" id="UP001501710"/>
    </source>
</evidence>
<dbReference type="InterPro" id="IPR029063">
    <property type="entry name" value="SAM-dependent_MTases_sf"/>
</dbReference>
<dbReference type="CDD" id="cd02440">
    <property type="entry name" value="AdoMet_MTases"/>
    <property type="match status" value="1"/>
</dbReference>
<sequence length="428" mass="46402">MTTSALADAAARASWPGVAAVPRYGVRAAVARRLFARAVSRLPITVVHGPAPEVTVPYGRPVMRIVRPAAFFARVGDCGLIGFGESYMAGDWDSDDLPGLLTAFAAHLPTLVPPALQRLRRLAVRSRPDADADDGGADGARRNVAHHYDLSNDLFALFLDETMSYSSALFEEGPDGTLAGDFAAAQRRKIDRLLDLAGVGPGARVMEIGTGWGELALCAGRRGARVRSLTLSAEQRDLAAARIARAGLADRVQVELRDYRDAAGVHDAVLSVEMIEAVGARHWREYFAVLYRLLAPGGRVGLQAITMPHDRMLASRGTHTWIEKYIFPGGMLPSTEAIIEHASAAGLRPAAPGPDGRLSFGSHYAETLRRWRERLAACAPQVAALGFDPVFRRMWEFYLAYSQAGFASGYLDVQQFLLARPTTPEDQR</sequence>
<dbReference type="Proteomes" id="UP001501710">
    <property type="component" value="Unassembled WGS sequence"/>
</dbReference>
<evidence type="ECO:0000256" key="2">
    <source>
        <dbReference type="ARBA" id="ARBA00022603"/>
    </source>
</evidence>
<dbReference type="Pfam" id="PF02353">
    <property type="entry name" value="CMAS"/>
    <property type="match status" value="1"/>
</dbReference>
<comment type="caution">
    <text evidence="6">The sequence shown here is derived from an EMBL/GenBank/DDBJ whole genome shotgun (WGS) entry which is preliminary data.</text>
</comment>
<dbReference type="RefSeq" id="WP_344892553.1">
    <property type="nucleotide sequence ID" value="NZ_BAABAS010000004.1"/>
</dbReference>
<dbReference type="InterPro" id="IPR050723">
    <property type="entry name" value="CFA/CMAS"/>
</dbReference>
<keyword evidence="5" id="KW-0443">Lipid metabolism</keyword>
<dbReference type="SUPFAM" id="SSF53335">
    <property type="entry name" value="S-adenosyl-L-methionine-dependent methyltransferases"/>
    <property type="match status" value="1"/>
</dbReference>
<dbReference type="EMBL" id="BAABAS010000004">
    <property type="protein sequence ID" value="GAA4228170.1"/>
    <property type="molecule type" value="Genomic_DNA"/>
</dbReference>
<dbReference type="PIRSF" id="PIRSF003085">
    <property type="entry name" value="CMAS"/>
    <property type="match status" value="1"/>
</dbReference>
<reference evidence="7" key="1">
    <citation type="journal article" date="2019" name="Int. J. Syst. Evol. Microbiol.">
        <title>The Global Catalogue of Microorganisms (GCM) 10K type strain sequencing project: providing services to taxonomists for standard genome sequencing and annotation.</title>
        <authorList>
            <consortium name="The Broad Institute Genomics Platform"/>
            <consortium name="The Broad Institute Genome Sequencing Center for Infectious Disease"/>
            <person name="Wu L."/>
            <person name="Ma J."/>
        </authorList>
    </citation>
    <scope>NUCLEOTIDE SEQUENCE [LARGE SCALE GENOMIC DNA]</scope>
    <source>
        <strain evidence="7">JCM 17440</strain>
    </source>
</reference>
<evidence type="ECO:0000313" key="6">
    <source>
        <dbReference type="EMBL" id="GAA4228170.1"/>
    </source>
</evidence>
<accession>A0ABP8BX92</accession>
<evidence type="ECO:0000256" key="1">
    <source>
        <dbReference type="ARBA" id="ARBA00010815"/>
    </source>
</evidence>
<dbReference type="InterPro" id="IPR003333">
    <property type="entry name" value="CMAS"/>
</dbReference>